<dbReference type="InterPro" id="IPR032675">
    <property type="entry name" value="LRR_dom_sf"/>
</dbReference>
<dbReference type="AlphaFoldDB" id="A0A0C9W0I2"/>
<dbReference type="EMBL" id="KN839889">
    <property type="protein sequence ID" value="KIJ59388.1"/>
    <property type="molecule type" value="Genomic_DNA"/>
</dbReference>
<dbReference type="SUPFAM" id="SSF52047">
    <property type="entry name" value="RNI-like"/>
    <property type="match status" value="1"/>
</dbReference>
<gene>
    <name evidence="1" type="ORF">HYDPIDRAFT_118612</name>
</gene>
<keyword evidence="2" id="KW-1185">Reference proteome</keyword>
<accession>A0A0C9W0I2</accession>
<dbReference type="Proteomes" id="UP000053820">
    <property type="component" value="Unassembled WGS sequence"/>
</dbReference>
<evidence type="ECO:0000313" key="1">
    <source>
        <dbReference type="EMBL" id="KIJ59388.1"/>
    </source>
</evidence>
<organism evidence="1 2">
    <name type="scientific">Hydnomerulius pinastri MD-312</name>
    <dbReference type="NCBI Taxonomy" id="994086"/>
    <lineage>
        <taxon>Eukaryota</taxon>
        <taxon>Fungi</taxon>
        <taxon>Dikarya</taxon>
        <taxon>Basidiomycota</taxon>
        <taxon>Agaricomycotina</taxon>
        <taxon>Agaricomycetes</taxon>
        <taxon>Agaricomycetidae</taxon>
        <taxon>Boletales</taxon>
        <taxon>Boletales incertae sedis</taxon>
        <taxon>Leucogyrophana</taxon>
    </lineage>
</organism>
<protein>
    <recommendedName>
        <fullName evidence="3">F-box domain-containing protein</fullName>
    </recommendedName>
</protein>
<proteinExistence type="predicted"/>
<dbReference type="Gene3D" id="3.80.10.10">
    <property type="entry name" value="Ribonuclease Inhibitor"/>
    <property type="match status" value="1"/>
</dbReference>
<reference evidence="1 2" key="1">
    <citation type="submission" date="2014-04" db="EMBL/GenBank/DDBJ databases">
        <title>Evolutionary Origins and Diversification of the Mycorrhizal Mutualists.</title>
        <authorList>
            <consortium name="DOE Joint Genome Institute"/>
            <consortium name="Mycorrhizal Genomics Consortium"/>
            <person name="Kohler A."/>
            <person name="Kuo A."/>
            <person name="Nagy L.G."/>
            <person name="Floudas D."/>
            <person name="Copeland A."/>
            <person name="Barry K.W."/>
            <person name="Cichocki N."/>
            <person name="Veneault-Fourrey C."/>
            <person name="LaButti K."/>
            <person name="Lindquist E.A."/>
            <person name="Lipzen A."/>
            <person name="Lundell T."/>
            <person name="Morin E."/>
            <person name="Murat C."/>
            <person name="Riley R."/>
            <person name="Ohm R."/>
            <person name="Sun H."/>
            <person name="Tunlid A."/>
            <person name="Henrissat B."/>
            <person name="Grigoriev I.V."/>
            <person name="Hibbett D.S."/>
            <person name="Martin F."/>
        </authorList>
    </citation>
    <scope>NUCLEOTIDE SEQUENCE [LARGE SCALE GENOMIC DNA]</scope>
    <source>
        <strain evidence="1 2">MD-312</strain>
    </source>
</reference>
<name>A0A0C9W0I2_9AGAM</name>
<dbReference type="OrthoDB" id="3253362at2759"/>
<sequence>MNRIKDVHQRLTDKRGQIAASMETHQGLIACIRRLPSEILGEIFMHCLPPDAHNEPNPNTAPLLLTRICRPWRKVALSTPRLWCSLSVRPSHRVQQQGLFYYHTWLSRARGCPLSLAVDTRLVHAPRNPVWRYEVTELLQPYTSRCSRLLVTFDEATAPELLLKDIPVLEHLTLEGDMKYAQKIFITQPQPHLRSLTLHSFPFSPDLLSLFNPAWANLTQVKVVLGRGGDVDGHVFLSLLQLCPNLEGLVFNPICIGRSEVSVHPPGTLLHANLRSLDVIVLYGLNSLLNILTLPKLRDLSISDLVLVPGPWPHKEFKSFLSRSHCPLASLKIYGAQVSMKKEHRAEYVTLIPTLKHVGLGRGVVMNV</sequence>
<evidence type="ECO:0000313" key="2">
    <source>
        <dbReference type="Proteomes" id="UP000053820"/>
    </source>
</evidence>
<dbReference type="HOGENOM" id="CLU_018544_12_0_1"/>
<evidence type="ECO:0008006" key="3">
    <source>
        <dbReference type="Google" id="ProtNLM"/>
    </source>
</evidence>